<dbReference type="EMBL" id="CP072649">
    <property type="protein sequence ID" value="QUW04642.1"/>
    <property type="molecule type" value="Genomic_DNA"/>
</dbReference>
<dbReference type="InterPro" id="IPR003719">
    <property type="entry name" value="Phenazine_PhzF-like"/>
</dbReference>
<accession>A0ABX8BCJ7</accession>
<dbReference type="PIRSF" id="PIRSF016184">
    <property type="entry name" value="PhzC_PhzF"/>
    <property type="match status" value="1"/>
</dbReference>
<dbReference type="Pfam" id="PF02567">
    <property type="entry name" value="PhzC-PhzF"/>
    <property type="match status" value="1"/>
</dbReference>
<keyword evidence="4" id="KW-1185">Reference proteome</keyword>
<sequence>MPIKLVTVDAFTDKPFQGNPAAVCRLEAALDRHLMQSIALEMNLSETAFVWPEPDGGWRLRWFTPEAEVQLCGHATLAAAHVLYEQGDVPTDGVVVFHTASGPLSCVRQEDGDIEMDFPALPVTPTAAPVELFAALRAPLAYVGASESNYLVEVQDEATLRVIQPDLRLLATLPKWGTIVTCRAGAHEGEPDHDFVSRFFAPAKGVGEDPVTGSAHCSLGPYWSAKLGKTKLVGFQASKRGGIVRVEDRGSRVTLGGRAVTVMHGALLI</sequence>
<dbReference type="NCBIfam" id="TIGR00654">
    <property type="entry name" value="PhzF_family"/>
    <property type="match status" value="1"/>
</dbReference>
<proteinExistence type="inferred from homology"/>
<dbReference type="Proteomes" id="UP000676506">
    <property type="component" value="Chromosome 2"/>
</dbReference>
<dbReference type="SUPFAM" id="SSF54506">
    <property type="entry name" value="Diaminopimelate epimerase-like"/>
    <property type="match status" value="1"/>
</dbReference>
<gene>
    <name evidence="3" type="ORF">J8C06_12760</name>
</gene>
<keyword evidence="2" id="KW-0413">Isomerase</keyword>
<dbReference type="PANTHER" id="PTHR13774">
    <property type="entry name" value="PHENAZINE BIOSYNTHESIS PROTEIN"/>
    <property type="match status" value="1"/>
</dbReference>
<evidence type="ECO:0000313" key="3">
    <source>
        <dbReference type="EMBL" id="QUW04642.1"/>
    </source>
</evidence>
<dbReference type="Gene3D" id="3.10.310.10">
    <property type="entry name" value="Diaminopimelate Epimerase, Chain A, domain 1"/>
    <property type="match status" value="2"/>
</dbReference>
<evidence type="ECO:0000256" key="1">
    <source>
        <dbReference type="ARBA" id="ARBA00008270"/>
    </source>
</evidence>
<evidence type="ECO:0000313" key="4">
    <source>
        <dbReference type="Proteomes" id="UP000676506"/>
    </source>
</evidence>
<protein>
    <submittedName>
        <fullName evidence="3">PhzF family phenazine biosynthesis protein</fullName>
    </submittedName>
</protein>
<evidence type="ECO:0000256" key="2">
    <source>
        <dbReference type="ARBA" id="ARBA00023235"/>
    </source>
</evidence>
<dbReference type="PANTHER" id="PTHR13774:SF17">
    <property type="entry name" value="PHENAZINE BIOSYNTHESIS-LIKE DOMAIN-CONTAINING PROTEIN"/>
    <property type="match status" value="1"/>
</dbReference>
<comment type="similarity">
    <text evidence="1">Belongs to the PhzF family.</text>
</comment>
<dbReference type="RefSeq" id="WP_211430531.1">
    <property type="nucleotide sequence ID" value="NZ_CP072649.1"/>
</dbReference>
<name>A0ABX8BCJ7_9BACT</name>
<organism evidence="3 4">
    <name type="scientific">Chloracidobacterium validum</name>
    <dbReference type="NCBI Taxonomy" id="2821543"/>
    <lineage>
        <taxon>Bacteria</taxon>
        <taxon>Pseudomonadati</taxon>
        <taxon>Acidobacteriota</taxon>
        <taxon>Terriglobia</taxon>
        <taxon>Terriglobales</taxon>
        <taxon>Acidobacteriaceae</taxon>
        <taxon>Chloracidobacterium</taxon>
    </lineage>
</organism>
<reference evidence="3 4" key="1">
    <citation type="submission" date="2021-03" db="EMBL/GenBank/DDBJ databases">
        <title>Genomic and phenotypic characterization of Chloracidobacterium isolates provides evidence for multiple species.</title>
        <authorList>
            <person name="Saini M.K."/>
            <person name="Costas A.M.G."/>
            <person name="Tank M."/>
            <person name="Bryant D.A."/>
        </authorList>
    </citation>
    <scope>NUCLEOTIDE SEQUENCE [LARGE SCALE GENOMIC DNA]</scope>
    <source>
        <strain evidence="3 4">BV2-C</strain>
    </source>
</reference>